<dbReference type="PANTHER" id="PTHR45947">
    <property type="entry name" value="SULFOQUINOVOSYL TRANSFERASE SQD2"/>
    <property type="match status" value="1"/>
</dbReference>
<feature type="domain" description="Glycosyltransferase subfamily 4-like N-terminal" evidence="2">
    <location>
        <begin position="23"/>
        <end position="177"/>
    </location>
</feature>
<dbReference type="InterPro" id="IPR028098">
    <property type="entry name" value="Glyco_trans_4-like_N"/>
</dbReference>
<dbReference type="PANTHER" id="PTHR45947:SF3">
    <property type="entry name" value="SULFOQUINOVOSYL TRANSFERASE SQD2"/>
    <property type="match status" value="1"/>
</dbReference>
<evidence type="ECO:0000313" key="4">
    <source>
        <dbReference type="Proteomes" id="UP000034508"/>
    </source>
</evidence>
<evidence type="ECO:0000259" key="2">
    <source>
        <dbReference type="Pfam" id="PF13439"/>
    </source>
</evidence>
<evidence type="ECO:0000259" key="1">
    <source>
        <dbReference type="Pfam" id="PF00534"/>
    </source>
</evidence>
<dbReference type="InterPro" id="IPR050194">
    <property type="entry name" value="Glycosyltransferase_grp1"/>
</dbReference>
<dbReference type="EMBL" id="LBSM01000013">
    <property type="protein sequence ID" value="KKQ17933.1"/>
    <property type="molecule type" value="Genomic_DNA"/>
</dbReference>
<dbReference type="GO" id="GO:0016757">
    <property type="term" value="F:glycosyltransferase activity"/>
    <property type="evidence" value="ECO:0007669"/>
    <property type="project" value="InterPro"/>
</dbReference>
<proteinExistence type="predicted"/>
<dbReference type="InterPro" id="IPR001296">
    <property type="entry name" value="Glyco_trans_1"/>
</dbReference>
<comment type="caution">
    <text evidence="3">The sequence shown here is derived from an EMBL/GenBank/DDBJ whole genome shotgun (WGS) entry which is preliminary data.</text>
</comment>
<dbReference type="Pfam" id="PF13439">
    <property type="entry name" value="Glyco_transf_4"/>
    <property type="match status" value="1"/>
</dbReference>
<protein>
    <recommendedName>
        <fullName evidence="5">Glycosyl transferase group 1</fullName>
    </recommendedName>
</protein>
<accession>A0A0G0FFQ6</accession>
<dbReference type="Gene3D" id="3.40.50.2000">
    <property type="entry name" value="Glycogen Phosphorylase B"/>
    <property type="match status" value="2"/>
</dbReference>
<dbReference type="Pfam" id="PF00534">
    <property type="entry name" value="Glycos_transf_1"/>
    <property type="match status" value="1"/>
</dbReference>
<dbReference type="SUPFAM" id="SSF53756">
    <property type="entry name" value="UDP-Glycosyltransferase/glycogen phosphorylase"/>
    <property type="match status" value="1"/>
</dbReference>
<dbReference type="CDD" id="cd03802">
    <property type="entry name" value="GT4_AviGT4-like"/>
    <property type="match status" value="1"/>
</dbReference>
<organism evidence="3 4">
    <name type="scientific">Berkelbacteria bacterium GW2011_GWA1_36_9</name>
    <dbReference type="NCBI Taxonomy" id="1618331"/>
    <lineage>
        <taxon>Bacteria</taxon>
        <taxon>Candidatus Berkelbacteria</taxon>
    </lineage>
</organism>
<gene>
    <name evidence="3" type="ORF">US31_C0013G0016</name>
</gene>
<evidence type="ECO:0008006" key="5">
    <source>
        <dbReference type="Google" id="ProtNLM"/>
    </source>
</evidence>
<sequence length="364" mass="41084">MAEIKKIAIIAPPFTTVPPVGHGGTERIIDLKIKELTKRGYEVDVFGCGDFKISGNFRQIFPETISNMKFDPDLVEASRPIRLETAYLTAVMEILSQEDGKYDVIFNHTRGGYLFVPLFEKLKTPMITTFHLPLFKELNSALKNLKKPNFISISNAQRKNAPDLKYLATIYNGVDLNEFSFNKNPEEYLLFVGALGKHKGIHLAIEIAKNSDKILKIAGGKKREPFFSQEIQPQVDNKQIILIGEVDGKEKINLYQNAKALLFPVLIDESFGLVMIEAMACGTPVIAFDKGAVREVIEDSITGFICPSGDVSCMIKAVKKINEMPEEEYHQMRQNCRKHIEENFTVEKMVDEYLLAYNQIGNNL</sequence>
<evidence type="ECO:0000313" key="3">
    <source>
        <dbReference type="EMBL" id="KKQ17933.1"/>
    </source>
</evidence>
<feature type="domain" description="Glycosyl transferase family 1" evidence="1">
    <location>
        <begin position="183"/>
        <end position="338"/>
    </location>
</feature>
<dbReference type="Proteomes" id="UP000034508">
    <property type="component" value="Unassembled WGS sequence"/>
</dbReference>
<reference evidence="3 4" key="1">
    <citation type="journal article" date="2015" name="Nature">
        <title>rRNA introns, odd ribosomes, and small enigmatic genomes across a large radiation of phyla.</title>
        <authorList>
            <person name="Brown C.T."/>
            <person name="Hug L.A."/>
            <person name="Thomas B.C."/>
            <person name="Sharon I."/>
            <person name="Castelle C.J."/>
            <person name="Singh A."/>
            <person name="Wilkins M.J."/>
            <person name="Williams K.H."/>
            <person name="Banfield J.F."/>
        </authorList>
    </citation>
    <scope>NUCLEOTIDE SEQUENCE [LARGE SCALE GENOMIC DNA]</scope>
</reference>
<dbReference type="AlphaFoldDB" id="A0A0G0FFQ6"/>
<name>A0A0G0FFQ6_9BACT</name>